<accession>A0A415KIT1</accession>
<dbReference type="GO" id="GO:0005524">
    <property type="term" value="F:ATP binding"/>
    <property type="evidence" value="ECO:0007669"/>
    <property type="project" value="UniProtKB-KW"/>
</dbReference>
<dbReference type="EMBL" id="QROO01000019">
    <property type="protein sequence ID" value="RHL36175.1"/>
    <property type="molecule type" value="Genomic_DNA"/>
</dbReference>
<dbReference type="Proteomes" id="UP000284495">
    <property type="component" value="Unassembled WGS sequence"/>
</dbReference>
<dbReference type="InterPro" id="IPR051396">
    <property type="entry name" value="Bact_Antivir_Def_Nuclease"/>
</dbReference>
<dbReference type="SUPFAM" id="SSF52540">
    <property type="entry name" value="P-loop containing nucleoside triphosphate hydrolases"/>
    <property type="match status" value="1"/>
</dbReference>
<dbReference type="PANTHER" id="PTHR43581:SF2">
    <property type="entry name" value="EXCINUCLEASE ATPASE SUBUNIT"/>
    <property type="match status" value="1"/>
</dbReference>
<gene>
    <name evidence="1" type="ORF">DW027_15185</name>
</gene>
<name>A0A415KIT1_9BACE</name>
<evidence type="ECO:0000313" key="2">
    <source>
        <dbReference type="Proteomes" id="UP000284495"/>
    </source>
</evidence>
<sequence>MKRLLIKNFGPIKEANLTLGQVNIITGMQSSGKSCVLKTACYCSWVEKRFELTQKVNGFGKGSAFIDIMADYYKMAGYIQDYTYIEYETRYLKFSYDHSSKTFKMKWKSKRWEYKRPKVSYIPADRNLVAVIPGWSSLSMDGNMIEFMSGWDKARRFVKKEENFLDLGMSYSYDSMSNSDEIQLENGRPLMLRESSSGVQSLLPMYVHLDYLVNGQYKDRNGKISYDQKEERKNLLSTIYNKFKSKEETTHTETITIEGYDYNFVGREEARHFEAMYNKYINVDHSEIFLEEPEDNLFPPTQCKFINWLLNAIKGHNDMLFIATHSPYVLNQFIKVAPEGMNVLFTYPAKDTERTYCVRQLSEEETHEIYDNGVDMFFNFELYV</sequence>
<proteinExistence type="predicted"/>
<keyword evidence="1" id="KW-0547">Nucleotide-binding</keyword>
<protein>
    <submittedName>
        <fullName evidence="1">ATP-binding protein</fullName>
    </submittedName>
</protein>
<dbReference type="PANTHER" id="PTHR43581">
    <property type="entry name" value="ATP/GTP PHOSPHATASE"/>
    <property type="match status" value="1"/>
</dbReference>
<dbReference type="RefSeq" id="WP_118219164.1">
    <property type="nucleotide sequence ID" value="NZ_JAQEAW010000014.1"/>
</dbReference>
<evidence type="ECO:0000313" key="1">
    <source>
        <dbReference type="EMBL" id="RHL36175.1"/>
    </source>
</evidence>
<dbReference type="Gene3D" id="3.40.50.300">
    <property type="entry name" value="P-loop containing nucleotide triphosphate hydrolases"/>
    <property type="match status" value="1"/>
</dbReference>
<comment type="caution">
    <text evidence="1">The sequence shown here is derived from an EMBL/GenBank/DDBJ whole genome shotgun (WGS) entry which is preliminary data.</text>
</comment>
<reference evidence="1 2" key="1">
    <citation type="submission" date="2018-08" db="EMBL/GenBank/DDBJ databases">
        <title>A genome reference for cultivated species of the human gut microbiota.</title>
        <authorList>
            <person name="Zou Y."/>
            <person name="Xue W."/>
            <person name="Luo G."/>
        </authorList>
    </citation>
    <scope>NUCLEOTIDE SEQUENCE [LARGE SCALE GENOMIC DNA]</scope>
    <source>
        <strain evidence="1 2">AF38-2</strain>
    </source>
</reference>
<dbReference type="InterPro" id="IPR027417">
    <property type="entry name" value="P-loop_NTPase"/>
</dbReference>
<dbReference type="AlphaFoldDB" id="A0A415KIT1"/>
<organism evidence="1 2">
    <name type="scientific">Bacteroides xylanisolvens</name>
    <dbReference type="NCBI Taxonomy" id="371601"/>
    <lineage>
        <taxon>Bacteria</taxon>
        <taxon>Pseudomonadati</taxon>
        <taxon>Bacteroidota</taxon>
        <taxon>Bacteroidia</taxon>
        <taxon>Bacteroidales</taxon>
        <taxon>Bacteroidaceae</taxon>
        <taxon>Bacteroides</taxon>
    </lineage>
</organism>
<keyword evidence="1" id="KW-0067">ATP-binding</keyword>